<evidence type="ECO:0000259" key="2">
    <source>
        <dbReference type="PROSITE" id="PS50222"/>
    </source>
</evidence>
<name>A0A815Q5P1_9BILA</name>
<dbReference type="SMART" id="SM00054">
    <property type="entry name" value="EFh"/>
    <property type="match status" value="1"/>
</dbReference>
<reference evidence="3" key="1">
    <citation type="submission" date="2021-02" db="EMBL/GenBank/DDBJ databases">
        <authorList>
            <person name="Nowell W R."/>
        </authorList>
    </citation>
    <scope>NUCLEOTIDE SEQUENCE</scope>
</reference>
<dbReference type="PROSITE" id="PS00018">
    <property type="entry name" value="EF_HAND_1"/>
    <property type="match status" value="1"/>
</dbReference>
<feature type="domain" description="EF-hand" evidence="2">
    <location>
        <begin position="6"/>
        <end position="41"/>
    </location>
</feature>
<dbReference type="InterPro" id="IPR018247">
    <property type="entry name" value="EF_Hand_1_Ca_BS"/>
</dbReference>
<evidence type="ECO:0000313" key="3">
    <source>
        <dbReference type="EMBL" id="CAF1458659.1"/>
    </source>
</evidence>
<protein>
    <recommendedName>
        <fullName evidence="2">EF-hand domain-containing protein</fullName>
    </recommendedName>
</protein>
<organism evidence="3 4">
    <name type="scientific">Rotaria sordida</name>
    <dbReference type="NCBI Taxonomy" id="392033"/>
    <lineage>
        <taxon>Eukaryota</taxon>
        <taxon>Metazoa</taxon>
        <taxon>Spiralia</taxon>
        <taxon>Gnathifera</taxon>
        <taxon>Rotifera</taxon>
        <taxon>Eurotatoria</taxon>
        <taxon>Bdelloidea</taxon>
        <taxon>Philodinida</taxon>
        <taxon>Philodinidae</taxon>
        <taxon>Rotaria</taxon>
    </lineage>
</organism>
<dbReference type="GO" id="GO:0005509">
    <property type="term" value="F:calcium ion binding"/>
    <property type="evidence" value="ECO:0007669"/>
    <property type="project" value="InterPro"/>
</dbReference>
<feature type="non-terminal residue" evidence="3">
    <location>
        <position position="1"/>
    </location>
</feature>
<accession>A0A815Q5P1</accession>
<dbReference type="AlphaFoldDB" id="A0A815Q5P1"/>
<dbReference type="InterPro" id="IPR011992">
    <property type="entry name" value="EF-hand-dom_pair"/>
</dbReference>
<dbReference type="SUPFAM" id="SSF47473">
    <property type="entry name" value="EF-hand"/>
    <property type="match status" value="1"/>
</dbReference>
<gene>
    <name evidence="3" type="ORF">SEV965_LOCUS34054</name>
</gene>
<comment type="caution">
    <text evidence="3">The sequence shown here is derived from an EMBL/GenBank/DDBJ whole genome shotgun (WGS) entry which is preliminary data.</text>
</comment>
<feature type="non-terminal residue" evidence="3">
    <location>
        <position position="44"/>
    </location>
</feature>
<keyword evidence="1" id="KW-0106">Calcium</keyword>
<dbReference type="EMBL" id="CAJNOU010004892">
    <property type="protein sequence ID" value="CAF1458659.1"/>
    <property type="molecule type" value="Genomic_DNA"/>
</dbReference>
<proteinExistence type="predicted"/>
<dbReference type="Proteomes" id="UP000663889">
    <property type="component" value="Unassembled WGS sequence"/>
</dbReference>
<evidence type="ECO:0000313" key="4">
    <source>
        <dbReference type="Proteomes" id="UP000663889"/>
    </source>
</evidence>
<dbReference type="PROSITE" id="PS50222">
    <property type="entry name" value="EF_HAND_2"/>
    <property type="match status" value="1"/>
</dbReference>
<dbReference type="Pfam" id="PF00036">
    <property type="entry name" value="EF-hand_1"/>
    <property type="match status" value="1"/>
</dbReference>
<sequence length="44" mass="4795">MLGPDSTYDDIREAFMIIDADHSGEIDFQELAMVIPAIVPSASL</sequence>
<dbReference type="InterPro" id="IPR002048">
    <property type="entry name" value="EF_hand_dom"/>
</dbReference>
<dbReference type="Gene3D" id="1.10.238.10">
    <property type="entry name" value="EF-hand"/>
    <property type="match status" value="1"/>
</dbReference>
<evidence type="ECO:0000256" key="1">
    <source>
        <dbReference type="ARBA" id="ARBA00022837"/>
    </source>
</evidence>